<evidence type="ECO:0000313" key="2">
    <source>
        <dbReference type="Proteomes" id="UP000196435"/>
    </source>
</evidence>
<name>A0A1N6MQH7_9GAMM</name>
<sequence>MCCGVVKMLDWILSLLEPISVGVIVKIDTQRISVYAITSKEAA</sequence>
<organism evidence="1 2">
    <name type="scientific">Xenorhabdus innexi</name>
    <dbReference type="NCBI Taxonomy" id="290109"/>
    <lineage>
        <taxon>Bacteria</taxon>
        <taxon>Pseudomonadati</taxon>
        <taxon>Pseudomonadota</taxon>
        <taxon>Gammaproteobacteria</taxon>
        <taxon>Enterobacterales</taxon>
        <taxon>Morganellaceae</taxon>
        <taxon>Xenorhabdus</taxon>
    </lineage>
</organism>
<accession>A0A1N6MQH7</accession>
<evidence type="ECO:0008006" key="3">
    <source>
        <dbReference type="Google" id="ProtNLM"/>
    </source>
</evidence>
<dbReference type="AlphaFoldDB" id="A0A1N6MQH7"/>
<proteinExistence type="predicted"/>
<dbReference type="EMBL" id="FTLG01000008">
    <property type="protein sequence ID" value="SIP71098.1"/>
    <property type="molecule type" value="Genomic_DNA"/>
</dbReference>
<gene>
    <name evidence="1" type="ORF">XIS1_1050007</name>
</gene>
<dbReference type="Proteomes" id="UP000196435">
    <property type="component" value="Unassembled WGS sequence"/>
</dbReference>
<reference evidence="2" key="1">
    <citation type="submission" date="2016-12" db="EMBL/GenBank/DDBJ databases">
        <authorList>
            <person name="Gaudriault S."/>
        </authorList>
    </citation>
    <scope>NUCLEOTIDE SEQUENCE [LARGE SCALE GENOMIC DNA]</scope>
    <source>
        <strain evidence="2">HGB1681 (deposited as PTA-6826 in the American Type Culture Collection)</strain>
    </source>
</reference>
<protein>
    <recommendedName>
        <fullName evidence="3">Transposase</fullName>
    </recommendedName>
</protein>
<evidence type="ECO:0000313" key="1">
    <source>
        <dbReference type="EMBL" id="SIP71098.1"/>
    </source>
</evidence>